<evidence type="ECO:0000256" key="1">
    <source>
        <dbReference type="ARBA" id="ARBA00022630"/>
    </source>
</evidence>
<evidence type="ECO:0000259" key="7">
    <source>
        <dbReference type="PROSITE" id="PS51085"/>
    </source>
</evidence>
<dbReference type="SUPFAM" id="SSF54292">
    <property type="entry name" value="2Fe-2S ferredoxin-like"/>
    <property type="match status" value="1"/>
</dbReference>
<dbReference type="Gene3D" id="3.40.50.80">
    <property type="entry name" value="Nucleotide-binding domain of ferredoxin-NADP reductase (FNR) module"/>
    <property type="match status" value="1"/>
</dbReference>
<dbReference type="InterPro" id="IPR008333">
    <property type="entry name" value="Cbr1-like_FAD-bd_dom"/>
</dbReference>
<keyword evidence="4" id="KW-0560">Oxidoreductase</keyword>
<dbReference type="PRINTS" id="PR00409">
    <property type="entry name" value="PHDIOXRDTASE"/>
</dbReference>
<dbReference type="Gene3D" id="2.40.30.10">
    <property type="entry name" value="Translation factors"/>
    <property type="match status" value="1"/>
</dbReference>
<protein>
    <submittedName>
        <fullName evidence="9">Ferredoxin</fullName>
    </submittedName>
</protein>
<dbReference type="InterPro" id="IPR036010">
    <property type="entry name" value="2Fe-2S_ferredoxin-like_sf"/>
</dbReference>
<dbReference type="STRING" id="640512.BC1003_5009"/>
<dbReference type="Pfam" id="PF00111">
    <property type="entry name" value="Fer2"/>
    <property type="match status" value="1"/>
</dbReference>
<evidence type="ECO:0000256" key="5">
    <source>
        <dbReference type="ARBA" id="ARBA00023004"/>
    </source>
</evidence>
<dbReference type="HOGENOM" id="CLU_003827_17_0_4"/>
<dbReference type="eggNOG" id="COG1018">
    <property type="taxonomic scope" value="Bacteria"/>
</dbReference>
<dbReference type="SUPFAM" id="SSF52343">
    <property type="entry name" value="Ferredoxin reductase-like, C-terminal NADP-linked domain"/>
    <property type="match status" value="1"/>
</dbReference>
<dbReference type="InterPro" id="IPR001041">
    <property type="entry name" value="2Fe-2S_ferredoxin-type"/>
</dbReference>
<keyword evidence="2" id="KW-0001">2Fe-2S</keyword>
<dbReference type="Gene3D" id="3.10.20.30">
    <property type="match status" value="1"/>
</dbReference>
<dbReference type="InterPro" id="IPR050415">
    <property type="entry name" value="MRET"/>
</dbReference>
<dbReference type="CDD" id="cd00207">
    <property type="entry name" value="fer2"/>
    <property type="match status" value="1"/>
</dbReference>
<organism evidence="9">
    <name type="scientific">Burkholderia sp. (strain CCGE1003)</name>
    <dbReference type="NCBI Taxonomy" id="640512"/>
    <lineage>
        <taxon>Bacteria</taxon>
        <taxon>Pseudomonadati</taxon>
        <taxon>Pseudomonadota</taxon>
        <taxon>Betaproteobacteria</taxon>
        <taxon>Burkholderiales</taxon>
        <taxon>Burkholderiaceae</taxon>
        <taxon>Burkholderia</taxon>
    </lineage>
</organism>
<feature type="domain" description="2Fe-2S ferredoxin-type" evidence="7">
    <location>
        <begin position="244"/>
        <end position="329"/>
    </location>
</feature>
<dbReference type="PROSITE" id="PS51085">
    <property type="entry name" value="2FE2S_FER_2"/>
    <property type="match status" value="1"/>
</dbReference>
<proteinExistence type="predicted"/>
<keyword evidence="6" id="KW-0411">Iron-sulfur</keyword>
<accession>E1TJK7</accession>
<dbReference type="Pfam" id="PF00970">
    <property type="entry name" value="FAD_binding_6"/>
    <property type="match status" value="1"/>
</dbReference>
<dbReference type="PROSITE" id="PS00197">
    <property type="entry name" value="2FE2S_FER_1"/>
    <property type="match status" value="1"/>
</dbReference>
<evidence type="ECO:0000259" key="8">
    <source>
        <dbReference type="PROSITE" id="PS51384"/>
    </source>
</evidence>
<evidence type="ECO:0000256" key="6">
    <source>
        <dbReference type="ARBA" id="ARBA00023014"/>
    </source>
</evidence>
<gene>
    <name evidence="9" type="ordered locus">BC1003_5009</name>
</gene>
<dbReference type="PROSITE" id="PS51384">
    <property type="entry name" value="FAD_FR"/>
    <property type="match status" value="1"/>
</dbReference>
<reference evidence="9" key="1">
    <citation type="submission" date="2010-09" db="EMBL/GenBank/DDBJ databases">
        <title>Complete sequence of chromosome2 of Burkholderia sp. CCGE1003.</title>
        <authorList>
            <consortium name="US DOE Joint Genome Institute"/>
            <person name="Lucas S."/>
            <person name="Copeland A."/>
            <person name="Lapidus A."/>
            <person name="Cheng J.-F."/>
            <person name="Bruce D."/>
            <person name="Goodwin L."/>
            <person name="Pitluck S."/>
            <person name="Daligault H."/>
            <person name="Davenport K."/>
            <person name="Detter J.C."/>
            <person name="Han C."/>
            <person name="Tapia R."/>
            <person name="Land M."/>
            <person name="Hauser L."/>
            <person name="Jeffries C."/>
            <person name="Kyrpides N."/>
            <person name="Ivanova N."/>
            <person name="Ovchinnikova G."/>
            <person name="Martinez-Romero E."/>
            <person name="Rogel M.A."/>
            <person name="Auchtung J."/>
            <person name="Tiedje J.M."/>
            <person name="Woyke T."/>
        </authorList>
    </citation>
    <scope>NUCLEOTIDE SEQUENCE</scope>
    <source>
        <strain evidence="9">CCGE1003</strain>
    </source>
</reference>
<dbReference type="GO" id="GO:0046872">
    <property type="term" value="F:metal ion binding"/>
    <property type="evidence" value="ECO:0007669"/>
    <property type="project" value="UniProtKB-KW"/>
</dbReference>
<dbReference type="InterPro" id="IPR012675">
    <property type="entry name" value="Beta-grasp_dom_sf"/>
</dbReference>
<evidence type="ECO:0000256" key="4">
    <source>
        <dbReference type="ARBA" id="ARBA00023002"/>
    </source>
</evidence>
<keyword evidence="5" id="KW-0408">Iron</keyword>
<dbReference type="InterPro" id="IPR006058">
    <property type="entry name" value="2Fe2S_fd_BS"/>
</dbReference>
<dbReference type="InterPro" id="IPR039261">
    <property type="entry name" value="FNR_nucleotide-bd"/>
</dbReference>
<keyword evidence="3" id="KW-0479">Metal-binding</keyword>
<dbReference type="InterPro" id="IPR017927">
    <property type="entry name" value="FAD-bd_FR_type"/>
</dbReference>
<evidence type="ECO:0000256" key="3">
    <source>
        <dbReference type="ARBA" id="ARBA00022723"/>
    </source>
</evidence>
<evidence type="ECO:0000313" key="9">
    <source>
        <dbReference type="EMBL" id="ADN60932.1"/>
    </source>
</evidence>
<keyword evidence="1" id="KW-0285">Flavoprotein</keyword>
<dbReference type="GO" id="GO:0016491">
    <property type="term" value="F:oxidoreductase activity"/>
    <property type="evidence" value="ECO:0007669"/>
    <property type="project" value="UniProtKB-KW"/>
</dbReference>
<evidence type="ECO:0000256" key="2">
    <source>
        <dbReference type="ARBA" id="ARBA00022714"/>
    </source>
</evidence>
<dbReference type="GO" id="GO:0051537">
    <property type="term" value="F:2 iron, 2 sulfur cluster binding"/>
    <property type="evidence" value="ECO:0007669"/>
    <property type="project" value="UniProtKB-KW"/>
</dbReference>
<dbReference type="PANTHER" id="PTHR47354:SF1">
    <property type="entry name" value="CARNITINE MONOOXYGENASE REDUCTASE SUBUNIT"/>
    <property type="match status" value="1"/>
</dbReference>
<dbReference type="KEGG" id="bgf:BC1003_5009"/>
<dbReference type="CDD" id="cd06185">
    <property type="entry name" value="PDR_like"/>
    <property type="match status" value="1"/>
</dbReference>
<dbReference type="AlphaFoldDB" id="E1TJK7"/>
<dbReference type="PANTHER" id="PTHR47354">
    <property type="entry name" value="NADH OXIDOREDUCTASE HCR"/>
    <property type="match status" value="1"/>
</dbReference>
<sequence>MTDLIEHSMMKDNLIAARVIARERVACDVVSLRLASSEANAELPAFEAGAHIDLHLRDGLVRKYSLCSDPSERAFYEIAVKREPASRGGSVFVHDEIRVGDILSIGKPENYFPLAPDGSGAVLLAAGIGITPLLAMAHTLKRAGPAFEFHYFVRSLDDAAYARTLQEQLAQVFTLHVGLTPELTRETLAELVRRMSSQEHLYFCGPAPFMDAADAIACAHLPAQQIHCERFSAATGDAAGEQPFEIQLARSQRVLTVPPDKSITDVLYEHGVPIETSCEAGICGACRTPVLDGTPDHRDDFLSAADKARNDCIMPCVSRCKTERLVLDI</sequence>
<dbReference type="SUPFAM" id="SSF63380">
    <property type="entry name" value="Riboflavin synthase domain-like"/>
    <property type="match status" value="1"/>
</dbReference>
<dbReference type="EMBL" id="CP002218">
    <property type="protein sequence ID" value="ADN60932.1"/>
    <property type="molecule type" value="Genomic_DNA"/>
</dbReference>
<dbReference type="InterPro" id="IPR017938">
    <property type="entry name" value="Riboflavin_synthase-like_b-brl"/>
</dbReference>
<feature type="domain" description="FAD-binding FR-type" evidence="8">
    <location>
        <begin position="12"/>
        <end position="115"/>
    </location>
</feature>
<name>E1TJK7_BURSG</name>